<dbReference type="InterPro" id="IPR004513">
    <property type="entry name" value="FtsX"/>
</dbReference>
<feature type="transmembrane region" description="Helical" evidence="6">
    <location>
        <begin position="241"/>
        <end position="263"/>
    </location>
</feature>
<feature type="domain" description="ABC3 transporter permease C-terminal" evidence="8">
    <location>
        <begin position="148"/>
        <end position="266"/>
    </location>
</feature>
<dbReference type="InterPro" id="IPR003838">
    <property type="entry name" value="ABC3_permease_C"/>
</dbReference>
<evidence type="ECO:0000256" key="2">
    <source>
        <dbReference type="ARBA" id="ARBA00022475"/>
    </source>
</evidence>
<accession>A0A934QHY3</accession>
<evidence type="ECO:0000313" key="9">
    <source>
        <dbReference type="EMBL" id="MBK1697102.1"/>
    </source>
</evidence>
<proteinExistence type="predicted"/>
<organism evidence="9 10">
    <name type="scientific">Rhodovibrio salinarum</name>
    <dbReference type="NCBI Taxonomy" id="1087"/>
    <lineage>
        <taxon>Bacteria</taxon>
        <taxon>Pseudomonadati</taxon>
        <taxon>Pseudomonadota</taxon>
        <taxon>Alphaproteobacteria</taxon>
        <taxon>Rhodospirillales</taxon>
        <taxon>Rhodovibrionaceae</taxon>
        <taxon>Rhodovibrio</taxon>
    </lineage>
</organism>
<evidence type="ECO:0000256" key="3">
    <source>
        <dbReference type="ARBA" id="ARBA00022692"/>
    </source>
</evidence>
<evidence type="ECO:0000256" key="7">
    <source>
        <dbReference type="SAM" id="SignalP"/>
    </source>
</evidence>
<keyword evidence="5 6" id="KW-0472">Membrane</keyword>
<evidence type="ECO:0000256" key="6">
    <source>
        <dbReference type="SAM" id="Phobius"/>
    </source>
</evidence>
<keyword evidence="2" id="KW-1003">Cell membrane</keyword>
<feature type="signal peptide" evidence="7">
    <location>
        <begin position="1"/>
        <end position="21"/>
    </location>
</feature>
<dbReference type="Proteomes" id="UP000778970">
    <property type="component" value="Unassembled WGS sequence"/>
</dbReference>
<dbReference type="EMBL" id="NRRE01000020">
    <property type="protein sequence ID" value="MBK1697102.1"/>
    <property type="molecule type" value="Genomic_DNA"/>
</dbReference>
<keyword evidence="4 6" id="KW-1133">Transmembrane helix</keyword>
<evidence type="ECO:0000313" key="10">
    <source>
        <dbReference type="Proteomes" id="UP000778970"/>
    </source>
</evidence>
<evidence type="ECO:0000259" key="8">
    <source>
        <dbReference type="Pfam" id="PF02687"/>
    </source>
</evidence>
<feature type="transmembrane region" description="Helical" evidence="6">
    <location>
        <begin position="144"/>
        <end position="164"/>
    </location>
</feature>
<dbReference type="GO" id="GO:0005886">
    <property type="term" value="C:plasma membrane"/>
    <property type="evidence" value="ECO:0007669"/>
    <property type="project" value="UniProtKB-SubCell"/>
</dbReference>
<comment type="caution">
    <text evidence="9">The sequence shown here is derived from an EMBL/GenBank/DDBJ whole genome shotgun (WGS) entry which is preliminary data.</text>
</comment>
<sequence length="271" mass="28230">MVYLATLALAAAIAVSNVSQAWDTALAGKLTVQIPPPPADSAASGQTARVDAVLDVLRQTPGVRSAEQLGRAEMTELLAPWLGEAASSTDLPLPALIAVEVAPDRTPELATLQRRLAEAASGTRVDDHQRTLGRLLEVARTLQLLAVLVVALVGAAAVVTVVFVTRTGLSIHRNVIELLHLIGAHDAYVARQFQRHALRLGLTGGLVGLGLAAATLGALAQWVGQETGAIVPELTLSQLQWFALAGVPLATTGVAMITARVTVLRTLAKLS</sequence>
<dbReference type="Pfam" id="PF02687">
    <property type="entry name" value="FtsX"/>
    <property type="match status" value="1"/>
</dbReference>
<comment type="subcellular location">
    <subcellularLocation>
        <location evidence="1">Cell membrane</location>
        <topology evidence="1">Multi-pass membrane protein</topology>
    </subcellularLocation>
</comment>
<dbReference type="GO" id="GO:0051301">
    <property type="term" value="P:cell division"/>
    <property type="evidence" value="ECO:0007669"/>
    <property type="project" value="InterPro"/>
</dbReference>
<dbReference type="PANTHER" id="PTHR47755:SF1">
    <property type="entry name" value="CELL DIVISION PROTEIN FTSX"/>
    <property type="match status" value="1"/>
</dbReference>
<protein>
    <recommendedName>
        <fullName evidence="8">ABC3 transporter permease C-terminal domain-containing protein</fullName>
    </recommendedName>
</protein>
<dbReference type="PANTHER" id="PTHR47755">
    <property type="entry name" value="CELL DIVISION PROTEIN FTSX"/>
    <property type="match status" value="1"/>
</dbReference>
<keyword evidence="7" id="KW-0732">Signal</keyword>
<reference evidence="9" key="2">
    <citation type="journal article" date="2020" name="Microorganisms">
        <title>Osmotic Adaptation and Compatible Solute Biosynthesis of Phototrophic Bacteria as Revealed from Genome Analyses.</title>
        <authorList>
            <person name="Imhoff J.F."/>
            <person name="Rahn T."/>
            <person name="Kunzel S."/>
            <person name="Keller A."/>
            <person name="Neulinger S.C."/>
        </authorList>
    </citation>
    <scope>NUCLEOTIDE SEQUENCE</scope>
    <source>
        <strain evidence="9">DSM 9154</strain>
    </source>
</reference>
<evidence type="ECO:0000256" key="4">
    <source>
        <dbReference type="ARBA" id="ARBA00022989"/>
    </source>
</evidence>
<dbReference type="GO" id="GO:0032153">
    <property type="term" value="C:cell division site"/>
    <property type="evidence" value="ECO:0007669"/>
    <property type="project" value="TreeGrafter"/>
</dbReference>
<feature type="chain" id="PRO_5038048810" description="ABC3 transporter permease C-terminal domain-containing protein" evidence="7">
    <location>
        <begin position="22"/>
        <end position="271"/>
    </location>
</feature>
<feature type="transmembrane region" description="Helical" evidence="6">
    <location>
        <begin position="200"/>
        <end position="221"/>
    </location>
</feature>
<evidence type="ECO:0000256" key="5">
    <source>
        <dbReference type="ARBA" id="ARBA00023136"/>
    </source>
</evidence>
<keyword evidence="3 6" id="KW-0812">Transmembrane</keyword>
<keyword evidence="10" id="KW-1185">Reference proteome</keyword>
<name>A0A934QHY3_9PROT</name>
<reference evidence="9" key="1">
    <citation type="submission" date="2017-08" db="EMBL/GenBank/DDBJ databases">
        <authorList>
            <person name="Imhoff J.F."/>
            <person name="Rahn T."/>
            <person name="Kuenzel S."/>
            <person name="Neulinger S.C."/>
        </authorList>
    </citation>
    <scope>NUCLEOTIDE SEQUENCE</scope>
    <source>
        <strain evidence="9">DSM 9154</strain>
    </source>
</reference>
<evidence type="ECO:0000256" key="1">
    <source>
        <dbReference type="ARBA" id="ARBA00004651"/>
    </source>
</evidence>
<dbReference type="AlphaFoldDB" id="A0A934QHY3"/>
<gene>
    <name evidence="9" type="ORF">CKO21_07560</name>
</gene>